<evidence type="ECO:0000259" key="23">
    <source>
        <dbReference type="PROSITE" id="PS51337"/>
    </source>
</evidence>
<feature type="domain" description="Pterin-binding" evidence="21">
    <location>
        <begin position="313"/>
        <end position="557"/>
    </location>
</feature>
<dbReference type="NCBIfam" id="NF005719">
    <property type="entry name" value="PRK07535.1"/>
    <property type="match status" value="1"/>
</dbReference>
<evidence type="ECO:0000259" key="21">
    <source>
        <dbReference type="PROSITE" id="PS50972"/>
    </source>
</evidence>
<evidence type="ECO:0000256" key="1">
    <source>
        <dbReference type="ARBA" id="ARBA00001700"/>
    </source>
</evidence>
<dbReference type="InterPro" id="IPR036589">
    <property type="entry name" value="HCY_dom_sf"/>
</dbReference>
<dbReference type="SUPFAM" id="SSF52242">
    <property type="entry name" value="Cobalamin (vitamin B12)-binding domain"/>
    <property type="match status" value="1"/>
</dbReference>
<keyword evidence="25" id="KW-1185">Reference proteome</keyword>
<dbReference type="Pfam" id="PF02310">
    <property type="entry name" value="B12-binding"/>
    <property type="match status" value="1"/>
</dbReference>
<dbReference type="SMART" id="SM01018">
    <property type="entry name" value="B12-binding_2"/>
    <property type="match status" value="1"/>
</dbReference>
<evidence type="ECO:0000256" key="13">
    <source>
        <dbReference type="ARBA" id="ARBA00022723"/>
    </source>
</evidence>
<dbReference type="SUPFAM" id="SSF47644">
    <property type="entry name" value="Methionine synthase domain"/>
    <property type="match status" value="1"/>
</dbReference>
<evidence type="ECO:0000256" key="5">
    <source>
        <dbReference type="ARBA" id="ARBA00010398"/>
    </source>
</evidence>
<feature type="domain" description="B12-binding N-terminal" evidence="23">
    <location>
        <begin position="571"/>
        <end position="664"/>
    </location>
</feature>
<dbReference type="PANTHER" id="PTHR45833">
    <property type="entry name" value="METHIONINE SYNTHASE"/>
    <property type="match status" value="1"/>
</dbReference>
<dbReference type="InterPro" id="IPR006158">
    <property type="entry name" value="Cobalamin-bd"/>
</dbReference>
<dbReference type="EMBL" id="JACRSR010000002">
    <property type="protein sequence ID" value="MBC8531455.1"/>
    <property type="molecule type" value="Genomic_DNA"/>
</dbReference>
<dbReference type="Gene3D" id="3.40.50.280">
    <property type="entry name" value="Cobalamin-binding domain"/>
    <property type="match status" value="1"/>
</dbReference>
<dbReference type="GO" id="GO:0046872">
    <property type="term" value="F:metal ion binding"/>
    <property type="evidence" value="ECO:0007669"/>
    <property type="project" value="UniProtKB-KW"/>
</dbReference>
<evidence type="ECO:0000256" key="12">
    <source>
        <dbReference type="ARBA" id="ARBA00022691"/>
    </source>
</evidence>
<evidence type="ECO:0000313" key="24">
    <source>
        <dbReference type="EMBL" id="MBC8531455.1"/>
    </source>
</evidence>
<keyword evidence="8 19" id="KW-0489">Methyltransferase</keyword>
<comment type="cofactor">
    <cofactor evidence="2 19">
        <name>Zn(2+)</name>
        <dbReference type="ChEBI" id="CHEBI:29105"/>
    </cofactor>
</comment>
<evidence type="ECO:0000256" key="16">
    <source>
        <dbReference type="ARBA" id="ARBA00023285"/>
    </source>
</evidence>
<evidence type="ECO:0000256" key="18">
    <source>
        <dbReference type="ARBA" id="ARBA00031040"/>
    </source>
</evidence>
<comment type="cofactor">
    <cofactor evidence="3">
        <name>methylcob(III)alamin</name>
        <dbReference type="ChEBI" id="CHEBI:28115"/>
    </cofactor>
</comment>
<dbReference type="AlphaFoldDB" id="A0A926HQ76"/>
<evidence type="ECO:0000256" key="7">
    <source>
        <dbReference type="ARBA" id="ARBA00013998"/>
    </source>
</evidence>
<sequence>MTVLERLTKERLYFDGAMGTELQRLGLSRRIPESLNLEQPALVERIHLHYLESGAHIVTSNTFGANRYKLEPAGLRPEAVILAGVGAARRAIAKHGSGYVAVSLGPTGKMMEPLGELSLEDAYETYRQMAAAADEAAADLILFETFSDLTELKAAVLAAKENSRLPIFTTLTFDEQGTLLTGGSIEAAVSMLEGLGVSAIGFNCGLGPHQVEKLMPRMLQAASVPVIANPNAGLPQLVNGETRYDVGPGEFAKAMSRMAAMGVSILGGCCGTTPEYISEMTGAVKNIPFAAPRPKPYAFVSSAIKAVPLGPVPVIIGERINPTGKKRFKQALREGSLDYLLSEGLAEQAAGAHILDVNVGLPEIDEEAMMAAAIQTLQHGLRTPLQIDSSDPAVLERAARIYSGKPLINSVNGKAESMEAVFPIIQRYGGAVIGLTLDETGIPGTPEGRLAIARRIVERAERHGIAPKDILIDPLTLTISSNQKEALTTLESLALIKRELGVGTVLGVSNISFGLPNRESINAAFLTMALQQGLTAAIINPLSPAMMGAYYGALALTNQDPDCRSYIGFAAPAAEKPAAAKDTLYDIVLQGRKERAADLARELLAVKAPLDVVQQDIMPALDEVGRQYEAGKLFLPELLTSAETVQQAFTVIKAKLEESGQGGEGKGPIVLATVEGDIHDIGKNIVKVVLQNYGYEVIDLGKDVSAARVVEAARDSQAPLVGLSALMTTTTPSMEKTITALQAAHLPCKVVVGGAVLTETFARQMGADFYARDAMAAVRAAKEVIG</sequence>
<feature type="domain" description="B12-binding" evidence="22">
    <location>
        <begin position="666"/>
        <end position="786"/>
    </location>
</feature>
<evidence type="ECO:0000256" key="14">
    <source>
        <dbReference type="ARBA" id="ARBA00022833"/>
    </source>
</evidence>
<keyword evidence="14 19" id="KW-0862">Zinc</keyword>
<keyword evidence="10" id="KW-0846">Cobalamin</keyword>
<keyword evidence="16" id="KW-0170">Cobalt</keyword>
<dbReference type="Proteomes" id="UP000623172">
    <property type="component" value="Unassembled WGS sequence"/>
</dbReference>
<dbReference type="Pfam" id="PF02607">
    <property type="entry name" value="B12-binding_2"/>
    <property type="match status" value="1"/>
</dbReference>
<dbReference type="GO" id="GO:0005829">
    <property type="term" value="C:cytosol"/>
    <property type="evidence" value="ECO:0007669"/>
    <property type="project" value="TreeGrafter"/>
</dbReference>
<evidence type="ECO:0000256" key="10">
    <source>
        <dbReference type="ARBA" id="ARBA00022628"/>
    </source>
</evidence>
<dbReference type="GO" id="GO:0032259">
    <property type="term" value="P:methylation"/>
    <property type="evidence" value="ECO:0007669"/>
    <property type="project" value="UniProtKB-KW"/>
</dbReference>
<dbReference type="PROSITE" id="PS50972">
    <property type="entry name" value="PTERIN_BINDING"/>
    <property type="match status" value="1"/>
</dbReference>
<dbReference type="SUPFAM" id="SSF82282">
    <property type="entry name" value="Homocysteine S-methyltransferase"/>
    <property type="match status" value="1"/>
</dbReference>
<feature type="binding site" evidence="19">
    <location>
        <position position="270"/>
    </location>
    <ligand>
        <name>Zn(2+)</name>
        <dbReference type="ChEBI" id="CHEBI:29105"/>
    </ligand>
</feature>
<dbReference type="InterPro" id="IPR036594">
    <property type="entry name" value="Meth_synthase_dom"/>
</dbReference>
<feature type="domain" description="Hcy-binding" evidence="20">
    <location>
        <begin position="1"/>
        <end position="284"/>
    </location>
</feature>
<dbReference type="GO" id="GO:0031419">
    <property type="term" value="F:cobalamin binding"/>
    <property type="evidence" value="ECO:0007669"/>
    <property type="project" value="UniProtKB-KW"/>
</dbReference>
<evidence type="ECO:0000256" key="4">
    <source>
        <dbReference type="ARBA" id="ARBA00005178"/>
    </source>
</evidence>
<dbReference type="InterPro" id="IPR003759">
    <property type="entry name" value="Cbl-bd_cap"/>
</dbReference>
<comment type="caution">
    <text evidence="24">The sequence shown here is derived from an EMBL/GenBank/DDBJ whole genome shotgun (WGS) entry which is preliminary data.</text>
</comment>
<keyword evidence="15" id="KW-0486">Methionine biosynthesis</keyword>
<dbReference type="PIRSF" id="PIRSF037472">
    <property type="entry name" value="DHPS_mtfrase"/>
    <property type="match status" value="1"/>
</dbReference>
<dbReference type="PROSITE" id="PS51332">
    <property type="entry name" value="B12_BINDING"/>
    <property type="match status" value="1"/>
</dbReference>
<feature type="binding site" evidence="19">
    <location>
        <position position="269"/>
    </location>
    <ligand>
        <name>Zn(2+)</name>
        <dbReference type="ChEBI" id="CHEBI:29105"/>
    </ligand>
</feature>
<dbReference type="InterPro" id="IPR036724">
    <property type="entry name" value="Cobalamin-bd_sf"/>
</dbReference>
<dbReference type="InterPro" id="IPR003726">
    <property type="entry name" value="HCY_dom"/>
</dbReference>
<evidence type="ECO:0000256" key="8">
    <source>
        <dbReference type="ARBA" id="ARBA00022603"/>
    </source>
</evidence>
<evidence type="ECO:0000256" key="15">
    <source>
        <dbReference type="ARBA" id="ARBA00023167"/>
    </source>
</evidence>
<dbReference type="Gene3D" id="3.20.20.20">
    <property type="entry name" value="Dihydropteroate synthase-like"/>
    <property type="match status" value="1"/>
</dbReference>
<keyword evidence="11 19" id="KW-0808">Transferase</keyword>
<dbReference type="InterPro" id="IPR017215">
    <property type="entry name" value="MetH_bac"/>
</dbReference>
<dbReference type="GO" id="GO:0046653">
    <property type="term" value="P:tetrahydrofolate metabolic process"/>
    <property type="evidence" value="ECO:0007669"/>
    <property type="project" value="TreeGrafter"/>
</dbReference>
<dbReference type="Gene3D" id="3.20.20.330">
    <property type="entry name" value="Homocysteine-binding-like domain"/>
    <property type="match status" value="1"/>
</dbReference>
<dbReference type="EC" id="2.1.1.13" evidence="6"/>
<dbReference type="GO" id="GO:0008705">
    <property type="term" value="F:methionine synthase activity"/>
    <property type="evidence" value="ECO:0007669"/>
    <property type="project" value="UniProtKB-EC"/>
</dbReference>
<evidence type="ECO:0000259" key="20">
    <source>
        <dbReference type="PROSITE" id="PS50970"/>
    </source>
</evidence>
<comment type="similarity">
    <text evidence="5">Belongs to the vitamin-B12 dependent methionine synthase family.</text>
</comment>
<feature type="binding site" evidence="19">
    <location>
        <position position="204"/>
    </location>
    <ligand>
        <name>Zn(2+)</name>
        <dbReference type="ChEBI" id="CHEBI:29105"/>
    </ligand>
</feature>
<dbReference type="CDD" id="cd02070">
    <property type="entry name" value="corrinoid_protein_B12-BD"/>
    <property type="match status" value="1"/>
</dbReference>
<dbReference type="PROSITE" id="PS51337">
    <property type="entry name" value="B12_BINDING_NTER"/>
    <property type="match status" value="1"/>
</dbReference>
<evidence type="ECO:0000256" key="11">
    <source>
        <dbReference type="ARBA" id="ARBA00022679"/>
    </source>
</evidence>
<comment type="catalytic activity">
    <reaction evidence="1">
        <text>(6S)-5-methyl-5,6,7,8-tetrahydrofolate + L-homocysteine = (6S)-5,6,7,8-tetrahydrofolate + L-methionine</text>
        <dbReference type="Rhea" id="RHEA:11172"/>
        <dbReference type="ChEBI" id="CHEBI:18608"/>
        <dbReference type="ChEBI" id="CHEBI:57453"/>
        <dbReference type="ChEBI" id="CHEBI:57844"/>
        <dbReference type="ChEBI" id="CHEBI:58199"/>
        <dbReference type="EC" id="2.1.1.13"/>
    </reaction>
</comment>
<proteinExistence type="inferred from homology"/>
<dbReference type="PROSITE" id="PS50970">
    <property type="entry name" value="HCY"/>
    <property type="match status" value="1"/>
</dbReference>
<evidence type="ECO:0000313" key="25">
    <source>
        <dbReference type="Proteomes" id="UP000623172"/>
    </source>
</evidence>
<name>A0A926HQ76_9FIRM</name>
<gene>
    <name evidence="24" type="ORF">H8696_06290</name>
</gene>
<comment type="pathway">
    <text evidence="4">Amino-acid biosynthesis; L-methionine biosynthesis via de novo pathway; L-methionine from L-homocysteine (MetH route): step 1/1.</text>
</comment>
<dbReference type="InterPro" id="IPR011005">
    <property type="entry name" value="Dihydropteroate_synth-like_sf"/>
</dbReference>
<dbReference type="Gene3D" id="1.10.1240.10">
    <property type="entry name" value="Methionine synthase domain"/>
    <property type="match status" value="1"/>
</dbReference>
<keyword evidence="12" id="KW-0949">S-adenosyl-L-methionine</keyword>
<dbReference type="GO" id="GO:0050667">
    <property type="term" value="P:homocysteine metabolic process"/>
    <property type="evidence" value="ECO:0007669"/>
    <property type="project" value="TreeGrafter"/>
</dbReference>
<comment type="function">
    <text evidence="17">Catalyzes the transfer of a methyl group from methyl-cobalamin to homocysteine, yielding enzyme-bound cob(I)alamin and methionine. Subsequently, remethylates the cofactor using methyltetrahydrofolate.</text>
</comment>
<dbReference type="Pfam" id="PF00809">
    <property type="entry name" value="Pterin_bind"/>
    <property type="match status" value="1"/>
</dbReference>
<dbReference type="InterPro" id="IPR000489">
    <property type="entry name" value="Pterin-binding_dom"/>
</dbReference>
<organism evidence="24 25">
    <name type="scientific">Gehongia tenuis</name>
    <dbReference type="NCBI Taxonomy" id="2763655"/>
    <lineage>
        <taxon>Bacteria</taxon>
        <taxon>Bacillati</taxon>
        <taxon>Bacillota</taxon>
        <taxon>Clostridia</taxon>
        <taxon>Christensenellales</taxon>
        <taxon>Christensenellaceae</taxon>
        <taxon>Gehongia</taxon>
    </lineage>
</organism>
<dbReference type="Pfam" id="PF02574">
    <property type="entry name" value="S-methyl_trans"/>
    <property type="match status" value="1"/>
</dbReference>
<keyword evidence="9" id="KW-0028">Amino-acid biosynthesis</keyword>
<dbReference type="PANTHER" id="PTHR45833:SF1">
    <property type="entry name" value="METHIONINE SYNTHASE"/>
    <property type="match status" value="1"/>
</dbReference>
<dbReference type="RefSeq" id="WP_249316045.1">
    <property type="nucleotide sequence ID" value="NZ_JACRSR010000002.1"/>
</dbReference>
<evidence type="ECO:0000256" key="2">
    <source>
        <dbReference type="ARBA" id="ARBA00001947"/>
    </source>
</evidence>
<reference evidence="24" key="1">
    <citation type="submission" date="2020-08" db="EMBL/GenBank/DDBJ databases">
        <title>Genome public.</title>
        <authorList>
            <person name="Liu C."/>
            <person name="Sun Q."/>
        </authorList>
    </citation>
    <scope>NUCLEOTIDE SEQUENCE</scope>
    <source>
        <strain evidence="24">NSJ-53</strain>
    </source>
</reference>
<evidence type="ECO:0000256" key="9">
    <source>
        <dbReference type="ARBA" id="ARBA00022605"/>
    </source>
</evidence>
<evidence type="ECO:0000256" key="3">
    <source>
        <dbReference type="ARBA" id="ARBA00001956"/>
    </source>
</evidence>
<keyword evidence="13 19" id="KW-0479">Metal-binding</keyword>
<evidence type="ECO:0000256" key="19">
    <source>
        <dbReference type="PROSITE-ProRule" id="PRU00333"/>
    </source>
</evidence>
<dbReference type="InterPro" id="IPR050554">
    <property type="entry name" value="Met_Synthase/Corrinoid"/>
</dbReference>
<evidence type="ECO:0000256" key="6">
    <source>
        <dbReference type="ARBA" id="ARBA00012032"/>
    </source>
</evidence>
<evidence type="ECO:0000256" key="17">
    <source>
        <dbReference type="ARBA" id="ARBA00025552"/>
    </source>
</evidence>
<dbReference type="SUPFAM" id="SSF51717">
    <property type="entry name" value="Dihydropteroate synthetase-like"/>
    <property type="match status" value="1"/>
</dbReference>
<accession>A0A926HQ76</accession>
<evidence type="ECO:0000259" key="22">
    <source>
        <dbReference type="PROSITE" id="PS51332"/>
    </source>
</evidence>
<protein>
    <recommendedName>
        <fullName evidence="7">Methionine synthase</fullName>
        <ecNumber evidence="6">2.1.1.13</ecNumber>
    </recommendedName>
    <alternativeName>
        <fullName evidence="18">5-methyltetrahydrofolate--homocysteine methyltransferase</fullName>
    </alternativeName>
</protein>